<dbReference type="SUPFAM" id="SSF48498">
    <property type="entry name" value="Tetracyclin repressor-like, C-terminal domain"/>
    <property type="match status" value="1"/>
</dbReference>
<dbReference type="InterPro" id="IPR036271">
    <property type="entry name" value="Tet_transcr_reg_TetR-rel_C_sf"/>
</dbReference>
<keyword evidence="2 4" id="KW-0238">DNA-binding</keyword>
<dbReference type="SUPFAM" id="SSF46689">
    <property type="entry name" value="Homeodomain-like"/>
    <property type="match status" value="1"/>
</dbReference>
<dbReference type="InterPro" id="IPR009057">
    <property type="entry name" value="Homeodomain-like_sf"/>
</dbReference>
<dbReference type="EMBL" id="VIVQ01000001">
    <property type="protein sequence ID" value="TWE12988.1"/>
    <property type="molecule type" value="Genomic_DNA"/>
</dbReference>
<dbReference type="PANTHER" id="PTHR30055">
    <property type="entry name" value="HTH-TYPE TRANSCRIPTIONAL REGULATOR RUTR"/>
    <property type="match status" value="1"/>
</dbReference>
<evidence type="ECO:0000256" key="1">
    <source>
        <dbReference type="ARBA" id="ARBA00023015"/>
    </source>
</evidence>
<dbReference type="InterPro" id="IPR025996">
    <property type="entry name" value="MT1864/Rv1816-like_C"/>
</dbReference>
<evidence type="ECO:0000313" key="7">
    <source>
        <dbReference type="Proteomes" id="UP000318297"/>
    </source>
</evidence>
<feature type="domain" description="HTH tetR-type" evidence="5">
    <location>
        <begin position="13"/>
        <end position="74"/>
    </location>
</feature>
<accession>A0A561EBK5</accession>
<dbReference type="RefSeq" id="WP_145227394.1">
    <property type="nucleotide sequence ID" value="NZ_VIVQ01000001.1"/>
</dbReference>
<keyword evidence="3" id="KW-0804">Transcription</keyword>
<name>A0A561EBK5_9MICO</name>
<feature type="DNA-binding region" description="H-T-H motif" evidence="4">
    <location>
        <begin position="37"/>
        <end position="56"/>
    </location>
</feature>
<evidence type="ECO:0000256" key="3">
    <source>
        <dbReference type="ARBA" id="ARBA00023163"/>
    </source>
</evidence>
<comment type="caution">
    <text evidence="6">The sequence shown here is derived from an EMBL/GenBank/DDBJ whole genome shotgun (WGS) entry which is preliminary data.</text>
</comment>
<dbReference type="AlphaFoldDB" id="A0A561EBK5"/>
<organism evidence="6 7">
    <name type="scientific">Rudaeicoccus suwonensis</name>
    <dbReference type="NCBI Taxonomy" id="657409"/>
    <lineage>
        <taxon>Bacteria</taxon>
        <taxon>Bacillati</taxon>
        <taxon>Actinomycetota</taxon>
        <taxon>Actinomycetes</taxon>
        <taxon>Micrococcales</taxon>
        <taxon>Dermacoccaceae</taxon>
        <taxon>Rudaeicoccus</taxon>
    </lineage>
</organism>
<sequence length="194" mass="21626">MTKRTPSARGEGGQLREDIVDTALQLVEELDDPWSLSLRAVARKLGIAATSIYLHFDSLESLLTAVKSKLWLQFGEQLAEAGHTTDDSPKDRLVELGLLYADFAEKRPGAFRTLFATSWNLDLPDGCDYIGQPEFELIVDTVRPVCTSDEDARERAIQLWCGIHGAVVLRSPLSKFPWPDLREQINALATRITS</sequence>
<dbReference type="GO" id="GO:0000976">
    <property type="term" value="F:transcription cis-regulatory region binding"/>
    <property type="evidence" value="ECO:0007669"/>
    <property type="project" value="TreeGrafter"/>
</dbReference>
<evidence type="ECO:0000256" key="4">
    <source>
        <dbReference type="PROSITE-ProRule" id="PRU00335"/>
    </source>
</evidence>
<keyword evidence="7" id="KW-1185">Reference proteome</keyword>
<dbReference type="Pfam" id="PF13305">
    <property type="entry name" value="TetR_C_33"/>
    <property type="match status" value="1"/>
</dbReference>
<dbReference type="Proteomes" id="UP000318297">
    <property type="component" value="Unassembled WGS sequence"/>
</dbReference>
<keyword evidence="1" id="KW-0805">Transcription regulation</keyword>
<protein>
    <submittedName>
        <fullName evidence="6">TetR family transcriptional regulator</fullName>
    </submittedName>
</protein>
<dbReference type="Pfam" id="PF00440">
    <property type="entry name" value="TetR_N"/>
    <property type="match status" value="1"/>
</dbReference>
<dbReference type="InterPro" id="IPR050109">
    <property type="entry name" value="HTH-type_TetR-like_transc_reg"/>
</dbReference>
<dbReference type="PANTHER" id="PTHR30055:SF220">
    <property type="entry name" value="TETR-FAMILY REGULATORY PROTEIN"/>
    <property type="match status" value="1"/>
</dbReference>
<dbReference type="OrthoDB" id="4709704at2"/>
<reference evidence="6 7" key="1">
    <citation type="submission" date="2019-06" db="EMBL/GenBank/DDBJ databases">
        <title>Sequencing the genomes of 1000 actinobacteria strains.</title>
        <authorList>
            <person name="Klenk H.-P."/>
        </authorList>
    </citation>
    <scope>NUCLEOTIDE SEQUENCE [LARGE SCALE GENOMIC DNA]</scope>
    <source>
        <strain evidence="6 7">DSM 19560</strain>
    </source>
</reference>
<evidence type="ECO:0000313" key="6">
    <source>
        <dbReference type="EMBL" id="TWE12988.1"/>
    </source>
</evidence>
<proteinExistence type="predicted"/>
<dbReference type="InterPro" id="IPR001647">
    <property type="entry name" value="HTH_TetR"/>
</dbReference>
<evidence type="ECO:0000259" key="5">
    <source>
        <dbReference type="PROSITE" id="PS50977"/>
    </source>
</evidence>
<evidence type="ECO:0000256" key="2">
    <source>
        <dbReference type="ARBA" id="ARBA00023125"/>
    </source>
</evidence>
<dbReference type="PROSITE" id="PS50977">
    <property type="entry name" value="HTH_TETR_2"/>
    <property type="match status" value="1"/>
</dbReference>
<gene>
    <name evidence="6" type="ORF">BKA23_1816</name>
</gene>
<dbReference type="GO" id="GO:0003700">
    <property type="term" value="F:DNA-binding transcription factor activity"/>
    <property type="evidence" value="ECO:0007669"/>
    <property type="project" value="TreeGrafter"/>
</dbReference>
<dbReference type="Gene3D" id="1.10.357.10">
    <property type="entry name" value="Tetracycline Repressor, domain 2"/>
    <property type="match status" value="1"/>
</dbReference>